<accession>A0A9D1NS01</accession>
<organism evidence="1 2">
    <name type="scientific">Candidatus Faeciplasma avium</name>
    <dbReference type="NCBI Taxonomy" id="2840798"/>
    <lineage>
        <taxon>Bacteria</taxon>
        <taxon>Bacillati</taxon>
        <taxon>Bacillota</taxon>
        <taxon>Clostridia</taxon>
        <taxon>Eubacteriales</taxon>
        <taxon>Oscillospiraceae</taxon>
        <taxon>Oscillospiraceae incertae sedis</taxon>
        <taxon>Candidatus Faeciplasma</taxon>
    </lineage>
</organism>
<sequence length="253" mass="27791">MRALTELRLKRATALLLTLAIAFSFTGCQLAELFSAYWLYSRAAKKLERAGGYEADCSMSMSFDILGESIEAANIEMKLMLNDGNSKTVTYFKDETVTSTVLDGFVYVDYAGEKIRYTVTDSDSDSADIYSGMAIAPKLEKEVFEEVEAVKLENGDRSITVNLNEENAMELLGSFMEGVDSVSLKDIAFTVVLTPKGEIRTTSVDCNAVMELLGMEITGRVSAEYSFINFGEAPEITLDSPAEEYIDGGEYQG</sequence>
<dbReference type="Proteomes" id="UP000823960">
    <property type="component" value="Unassembled WGS sequence"/>
</dbReference>
<name>A0A9D1NS01_9FIRM</name>
<proteinExistence type="predicted"/>
<gene>
    <name evidence="1" type="ORF">IAD28_05030</name>
</gene>
<protein>
    <submittedName>
        <fullName evidence="1">Uncharacterized protein</fullName>
    </submittedName>
</protein>
<dbReference type="EMBL" id="DVOL01000069">
    <property type="protein sequence ID" value="HIV11034.1"/>
    <property type="molecule type" value="Genomic_DNA"/>
</dbReference>
<dbReference type="AlphaFoldDB" id="A0A9D1NS01"/>
<evidence type="ECO:0000313" key="1">
    <source>
        <dbReference type="EMBL" id="HIV11034.1"/>
    </source>
</evidence>
<comment type="caution">
    <text evidence="1">The sequence shown here is derived from an EMBL/GenBank/DDBJ whole genome shotgun (WGS) entry which is preliminary data.</text>
</comment>
<reference evidence="1" key="2">
    <citation type="journal article" date="2021" name="PeerJ">
        <title>Extensive microbial diversity within the chicken gut microbiome revealed by metagenomics and culture.</title>
        <authorList>
            <person name="Gilroy R."/>
            <person name="Ravi A."/>
            <person name="Getino M."/>
            <person name="Pursley I."/>
            <person name="Horton D.L."/>
            <person name="Alikhan N.F."/>
            <person name="Baker D."/>
            <person name="Gharbi K."/>
            <person name="Hall N."/>
            <person name="Watson M."/>
            <person name="Adriaenssens E.M."/>
            <person name="Foster-Nyarko E."/>
            <person name="Jarju S."/>
            <person name="Secka A."/>
            <person name="Antonio M."/>
            <person name="Oren A."/>
            <person name="Chaudhuri R.R."/>
            <person name="La Ragione R."/>
            <person name="Hildebrand F."/>
            <person name="Pallen M.J."/>
        </authorList>
    </citation>
    <scope>NUCLEOTIDE SEQUENCE</scope>
    <source>
        <strain evidence="1">1370</strain>
    </source>
</reference>
<reference evidence="1" key="1">
    <citation type="submission" date="2020-10" db="EMBL/GenBank/DDBJ databases">
        <authorList>
            <person name="Gilroy R."/>
        </authorList>
    </citation>
    <scope>NUCLEOTIDE SEQUENCE</scope>
    <source>
        <strain evidence="1">1370</strain>
    </source>
</reference>
<evidence type="ECO:0000313" key="2">
    <source>
        <dbReference type="Proteomes" id="UP000823960"/>
    </source>
</evidence>
<dbReference type="PROSITE" id="PS51257">
    <property type="entry name" value="PROKAR_LIPOPROTEIN"/>
    <property type="match status" value="1"/>
</dbReference>